<name>A0AA48P8V1_9VIRU</name>
<reference evidence="1" key="2">
    <citation type="submission" date="2023-01" db="EMBL/GenBank/DDBJ databases">
        <authorList>
            <person name="Rosani U."/>
            <person name="Delmont T.O."/>
            <person name="Gaia M."/>
            <person name="Krupovic M."/>
        </authorList>
    </citation>
    <scope>NUCLEOTIDE SEQUENCE</scope>
    <source>
        <strain evidence="1">MalacoHV2/Med/2018 153</strain>
    </source>
</reference>
<organism evidence="1">
    <name type="scientific">Malaco herpesvirus 2</name>
    <dbReference type="NCBI Taxonomy" id="3031798"/>
    <lineage>
        <taxon>Viruses</taxon>
        <taxon>Duplodnaviria</taxon>
        <taxon>Heunggongvirae</taxon>
        <taxon>Peploviricota</taxon>
        <taxon>Herviviricetes</taxon>
        <taxon>Herpesvirales</taxon>
        <taxon>Malacoherpesviridae</taxon>
    </lineage>
</organism>
<evidence type="ECO:0000313" key="1">
    <source>
        <dbReference type="EMBL" id="DBA11546.1"/>
    </source>
</evidence>
<dbReference type="EMBL" id="BK063060">
    <property type="protein sequence ID" value="DBA11546.1"/>
    <property type="molecule type" value="Genomic_DNA"/>
</dbReference>
<proteinExistence type="predicted"/>
<accession>A0AA48P8V1</accession>
<protein>
    <submittedName>
        <fullName evidence="1">ORF6</fullName>
    </submittedName>
</protein>
<sequence>MDHLDIIDDIIEQNVFRVAKSIKPVHVSDVPETFSGQTHGKAIYTDKGSRNVFGTNVFDEDEFQTDMLIENIMKYLKLNSLEQLSEDHPKLKHPIKQFLEYDDELIKNKTKVIDINSQSAGDCDFRDLRFNLSPKKSIYMKSLQPHLQNNPIFKKCADILDTQCDNRNGCYFDKVMLVPDKTHIVGSLMLSNTIENLVVKIPQLLLQKIHYDEYIQILYDVLSQVVQNEEKKQTKHLCLICYLVNSCTQQWENSSGCPNININNILNYYLKNPQPDIFKFVPEIDFTANMINVNQSVYVQIDKILNINKIYHLSLDRVDNVWIVSKT</sequence>
<reference evidence="1" key="1">
    <citation type="journal article" date="2023" name="Front. Mar. Sci.">
        <title>Tracing the invertebrate herpesviruses in the global sequence datasets.</title>
        <authorList>
            <person name="Rosani U."/>
            <person name="Gaia M."/>
            <person name="Delmont T.O."/>
            <person name="Krupovic M."/>
        </authorList>
    </citation>
    <scope>NUCLEOTIDE SEQUENCE</scope>
    <source>
        <strain evidence="1">MalacoHV2/Med/2018 153</strain>
    </source>
</reference>